<sequence length="70" mass="8110">MKKEKCIICRKPLNDGIIINGRGICVNCEGRIIKAKANTDFYEYYKNCIRKTLVQCLPRGVTKDCQNYHL</sequence>
<gene>
    <name evidence="1" type="ORF">Ctaglu_00030</name>
</gene>
<dbReference type="AlphaFoldDB" id="A0A401UFN7"/>
<proteinExistence type="predicted"/>
<organism evidence="1 2">
    <name type="scientific">Clostridium tagluense</name>
    <dbReference type="NCBI Taxonomy" id="360422"/>
    <lineage>
        <taxon>Bacteria</taxon>
        <taxon>Bacillati</taxon>
        <taxon>Bacillota</taxon>
        <taxon>Clostridia</taxon>
        <taxon>Eubacteriales</taxon>
        <taxon>Clostridiaceae</taxon>
        <taxon>Clostridium</taxon>
    </lineage>
</organism>
<dbReference type="EMBL" id="BHYK01000001">
    <property type="protein sequence ID" value="GCD08380.1"/>
    <property type="molecule type" value="Genomic_DNA"/>
</dbReference>
<dbReference type="OrthoDB" id="1753657at2"/>
<dbReference type="InterPro" id="IPR019700">
    <property type="entry name" value="Sigma-G_inhibitor_Gin"/>
</dbReference>
<dbReference type="GeneID" id="77239354"/>
<name>A0A401UFN7_9CLOT</name>
<dbReference type="Proteomes" id="UP000287872">
    <property type="component" value="Unassembled WGS sequence"/>
</dbReference>
<dbReference type="Pfam" id="PF10764">
    <property type="entry name" value="Gin"/>
    <property type="match status" value="1"/>
</dbReference>
<accession>A0A401UFN7</accession>
<evidence type="ECO:0008006" key="3">
    <source>
        <dbReference type="Google" id="ProtNLM"/>
    </source>
</evidence>
<evidence type="ECO:0000313" key="2">
    <source>
        <dbReference type="Proteomes" id="UP000287872"/>
    </source>
</evidence>
<keyword evidence="2" id="KW-1185">Reference proteome</keyword>
<reference evidence="1 2" key="1">
    <citation type="submission" date="2018-11" db="EMBL/GenBank/DDBJ databases">
        <title>Genome sequencing and assembly of Clostridium tagluense strain A121.</title>
        <authorList>
            <person name="Murakami T."/>
            <person name="Segawa T."/>
            <person name="Shcherbakova V.A."/>
            <person name="Mori H."/>
            <person name="Yoshimura Y."/>
        </authorList>
    </citation>
    <scope>NUCLEOTIDE SEQUENCE [LARGE SCALE GENOMIC DNA]</scope>
    <source>
        <strain evidence="1 2">A121</strain>
    </source>
</reference>
<dbReference type="RefSeq" id="WP_124996800.1">
    <property type="nucleotide sequence ID" value="NZ_BHYK01000001.1"/>
</dbReference>
<protein>
    <recommendedName>
        <fullName evidence="3">Sigma factor G inhibitor Gin</fullName>
    </recommendedName>
</protein>
<comment type="caution">
    <text evidence="1">The sequence shown here is derived from an EMBL/GenBank/DDBJ whole genome shotgun (WGS) entry which is preliminary data.</text>
</comment>
<evidence type="ECO:0000313" key="1">
    <source>
        <dbReference type="EMBL" id="GCD08380.1"/>
    </source>
</evidence>